<evidence type="ECO:0000259" key="2">
    <source>
        <dbReference type="PROSITE" id="PS50887"/>
    </source>
</evidence>
<gene>
    <name evidence="3" type="ORF">E4665_05045</name>
</gene>
<organism evidence="3 4">
    <name type="scientific">Sporolactobacillus shoreae</name>
    <dbReference type="NCBI Taxonomy" id="1465501"/>
    <lineage>
        <taxon>Bacteria</taxon>
        <taxon>Bacillati</taxon>
        <taxon>Bacillota</taxon>
        <taxon>Bacilli</taxon>
        <taxon>Bacillales</taxon>
        <taxon>Sporolactobacillaceae</taxon>
        <taxon>Sporolactobacillus</taxon>
    </lineage>
</organism>
<dbReference type="Gene3D" id="3.20.20.450">
    <property type="entry name" value="EAL domain"/>
    <property type="match status" value="1"/>
</dbReference>
<protein>
    <submittedName>
        <fullName evidence="3">EAL domain-containing protein</fullName>
    </submittedName>
</protein>
<dbReference type="AlphaFoldDB" id="A0A4Z0GQ31"/>
<dbReference type="PANTHER" id="PTHR44757:SF2">
    <property type="entry name" value="BIOFILM ARCHITECTURE MAINTENANCE PROTEIN MBAA"/>
    <property type="match status" value="1"/>
</dbReference>
<dbReference type="SUPFAM" id="SSF141868">
    <property type="entry name" value="EAL domain-like"/>
    <property type="match status" value="1"/>
</dbReference>
<dbReference type="CDD" id="cd01949">
    <property type="entry name" value="GGDEF"/>
    <property type="match status" value="1"/>
</dbReference>
<dbReference type="Pfam" id="PF00990">
    <property type="entry name" value="GGDEF"/>
    <property type="match status" value="1"/>
</dbReference>
<dbReference type="Gene3D" id="3.30.70.270">
    <property type="match status" value="1"/>
</dbReference>
<dbReference type="SUPFAM" id="SSF55073">
    <property type="entry name" value="Nucleotide cyclase"/>
    <property type="match status" value="1"/>
</dbReference>
<dbReference type="FunFam" id="3.20.20.450:FF:000001">
    <property type="entry name" value="Cyclic di-GMP phosphodiesterase yahA"/>
    <property type="match status" value="1"/>
</dbReference>
<name>A0A4Z0GQ31_9BACL</name>
<dbReference type="InterPro" id="IPR035919">
    <property type="entry name" value="EAL_sf"/>
</dbReference>
<dbReference type="SMART" id="SM00052">
    <property type="entry name" value="EAL"/>
    <property type="match status" value="1"/>
</dbReference>
<evidence type="ECO:0000259" key="1">
    <source>
        <dbReference type="PROSITE" id="PS50883"/>
    </source>
</evidence>
<accession>A0A4Z0GQ31</accession>
<reference evidence="3 4" key="1">
    <citation type="journal article" date="2015" name="Int. J. Syst. Evol. Microbiol.">
        <title>Sporolactobacillus shoreae sp. nov. and Sporolactobacillus spathodeae sp. nov., two spore-forming lactic acid bacteria isolated from tree barks in Thailand.</title>
        <authorList>
            <person name="Thamacharoensuk T."/>
            <person name="Kitahara M."/>
            <person name="Ohkuma M."/>
            <person name="Thongchul N."/>
            <person name="Tanasupawat S."/>
        </authorList>
    </citation>
    <scope>NUCLEOTIDE SEQUENCE [LARGE SCALE GENOMIC DNA]</scope>
    <source>
        <strain evidence="3 4">BK92</strain>
    </source>
</reference>
<dbReference type="NCBIfam" id="TIGR00254">
    <property type="entry name" value="GGDEF"/>
    <property type="match status" value="1"/>
</dbReference>
<dbReference type="CDD" id="cd01948">
    <property type="entry name" value="EAL"/>
    <property type="match status" value="1"/>
</dbReference>
<dbReference type="InterPro" id="IPR000160">
    <property type="entry name" value="GGDEF_dom"/>
</dbReference>
<dbReference type="PROSITE" id="PS50883">
    <property type="entry name" value="EAL"/>
    <property type="match status" value="1"/>
</dbReference>
<evidence type="ECO:0000313" key="4">
    <source>
        <dbReference type="Proteomes" id="UP000298347"/>
    </source>
</evidence>
<dbReference type="Pfam" id="PF00563">
    <property type="entry name" value="EAL"/>
    <property type="match status" value="1"/>
</dbReference>
<dbReference type="InterPro" id="IPR029787">
    <property type="entry name" value="Nucleotide_cyclase"/>
</dbReference>
<dbReference type="InterPro" id="IPR044398">
    <property type="entry name" value="Globin-sensor_dom"/>
</dbReference>
<dbReference type="Pfam" id="PF11563">
    <property type="entry name" value="Protoglobin"/>
    <property type="match status" value="1"/>
</dbReference>
<dbReference type="OrthoDB" id="2624050at2"/>
<dbReference type="InterPro" id="IPR012292">
    <property type="entry name" value="Globin/Proto"/>
</dbReference>
<sequence>MRSCENQKLWREHVDKQEATISCPDENVQLQIKLIHLTVTDLKLLKWARKDAEPQFNSLTEEMIRMIDALPKVTSLTERISAGLMKKICLEQLHLIFSGSLDATFLKKCIGSAQLFRKYDLKFSCLVAFFHLSRQVLTGHIRSHVKDRACCEALTGALDRMISLEQQLVLDELWTIKLQAEKQKEEIMRFRAYHDPLTGLPNSRKSEESLEKVLRVCEKNESSFSLLKINIDEFKITNELFGRTLGDLLLQAVAERLQNVLKNYRTLLFRLDGDEFVVINNENMNRRGIAYIVERLIQTSNRPFIIEGNEIFCSYCIGVAVCPDDGRSSVQMIASVDAALREAKKKGRNSYFFYNEELHRWLLNKIRIENELPGALANDQLELFYQPQIRPEDGLLVGVEALVRWRHPKNGLMLPKQFIPVAEETGLIGEIGTWVLKEACSRMEAWQSAGGPKIPISVNLSFRQFRDSRLVTFIKNALDSCGLSPQYLNLEITESMMADDMEHSRNVLGEIRNLGIGISLDDFGTGYSSLSYLRNLPINRLKIDRSFISDIEKNKRDQAIVAAIVTMAENLWIEVIAEGIETKEQLATVENCRCRAIQGYYYSRPLSEAEFKRKYLFPS</sequence>
<evidence type="ECO:0000313" key="3">
    <source>
        <dbReference type="EMBL" id="TGA99152.1"/>
    </source>
</evidence>
<dbReference type="PANTHER" id="PTHR44757">
    <property type="entry name" value="DIGUANYLATE CYCLASE DGCP"/>
    <property type="match status" value="1"/>
</dbReference>
<proteinExistence type="predicted"/>
<dbReference type="EMBL" id="SRJD01000004">
    <property type="protein sequence ID" value="TGA99152.1"/>
    <property type="molecule type" value="Genomic_DNA"/>
</dbReference>
<dbReference type="InterPro" id="IPR001633">
    <property type="entry name" value="EAL_dom"/>
</dbReference>
<dbReference type="GO" id="GO:0020037">
    <property type="term" value="F:heme binding"/>
    <property type="evidence" value="ECO:0007669"/>
    <property type="project" value="InterPro"/>
</dbReference>
<feature type="domain" description="EAL" evidence="1">
    <location>
        <begin position="365"/>
        <end position="619"/>
    </location>
</feature>
<dbReference type="InterPro" id="IPR043128">
    <property type="entry name" value="Rev_trsase/Diguanyl_cyclase"/>
</dbReference>
<dbReference type="InterPro" id="IPR052155">
    <property type="entry name" value="Biofilm_reg_signaling"/>
</dbReference>
<comment type="caution">
    <text evidence="3">The sequence shown here is derived from an EMBL/GenBank/DDBJ whole genome shotgun (WGS) entry which is preliminary data.</text>
</comment>
<feature type="domain" description="GGDEF" evidence="2">
    <location>
        <begin position="222"/>
        <end position="356"/>
    </location>
</feature>
<dbReference type="Gene3D" id="1.10.490.10">
    <property type="entry name" value="Globins"/>
    <property type="match status" value="1"/>
</dbReference>
<dbReference type="PROSITE" id="PS50887">
    <property type="entry name" value="GGDEF"/>
    <property type="match status" value="1"/>
</dbReference>
<dbReference type="Proteomes" id="UP000298347">
    <property type="component" value="Unassembled WGS sequence"/>
</dbReference>
<dbReference type="GO" id="GO:0019825">
    <property type="term" value="F:oxygen binding"/>
    <property type="evidence" value="ECO:0007669"/>
    <property type="project" value="InterPro"/>
</dbReference>
<keyword evidence="4" id="KW-1185">Reference proteome</keyword>
<dbReference type="SMART" id="SM00267">
    <property type="entry name" value="GGDEF"/>
    <property type="match status" value="1"/>
</dbReference>
<dbReference type="RefSeq" id="WP_135347708.1">
    <property type="nucleotide sequence ID" value="NZ_SRJD01000004.1"/>
</dbReference>